<evidence type="ECO:0000259" key="5">
    <source>
        <dbReference type="PROSITE" id="PS51194"/>
    </source>
</evidence>
<evidence type="ECO:0000256" key="2">
    <source>
        <dbReference type="ARBA" id="ARBA00022801"/>
    </source>
</evidence>
<keyword evidence="3" id="KW-0347">Helicase</keyword>
<dbReference type="InterPro" id="IPR001650">
    <property type="entry name" value="Helicase_C-like"/>
</dbReference>
<evidence type="ECO:0000256" key="4">
    <source>
        <dbReference type="ARBA" id="ARBA00022840"/>
    </source>
</evidence>
<gene>
    <name evidence="6" type="ORF">UJA718_LOCUS46207</name>
</gene>
<dbReference type="GO" id="GO:0036297">
    <property type="term" value="P:interstrand cross-link repair"/>
    <property type="evidence" value="ECO:0007669"/>
    <property type="project" value="TreeGrafter"/>
</dbReference>
<dbReference type="AlphaFoldDB" id="A0A821VY70"/>
<accession>A0A821VY70</accession>
<dbReference type="GO" id="GO:0005524">
    <property type="term" value="F:ATP binding"/>
    <property type="evidence" value="ECO:0007669"/>
    <property type="project" value="UniProtKB-KW"/>
</dbReference>
<dbReference type="GO" id="GO:0016787">
    <property type="term" value="F:hydrolase activity"/>
    <property type="evidence" value="ECO:0007669"/>
    <property type="project" value="UniProtKB-KW"/>
</dbReference>
<evidence type="ECO:0000256" key="3">
    <source>
        <dbReference type="ARBA" id="ARBA00022806"/>
    </source>
</evidence>
<protein>
    <recommendedName>
        <fullName evidence="5">Helicase C-terminal domain-containing protein</fullName>
    </recommendedName>
</protein>
<evidence type="ECO:0000313" key="7">
    <source>
        <dbReference type="Proteomes" id="UP000663873"/>
    </source>
</evidence>
<dbReference type="Proteomes" id="UP000663873">
    <property type="component" value="Unassembled WGS sequence"/>
</dbReference>
<dbReference type="SUPFAM" id="SSF52540">
    <property type="entry name" value="P-loop containing nucleoside triphosphate hydrolases"/>
    <property type="match status" value="1"/>
</dbReference>
<proteinExistence type="predicted"/>
<comment type="caution">
    <text evidence="6">The sequence shown here is derived from an EMBL/GenBank/DDBJ whole genome shotgun (WGS) entry which is preliminary data.</text>
</comment>
<organism evidence="6 7">
    <name type="scientific">Rotaria socialis</name>
    <dbReference type="NCBI Taxonomy" id="392032"/>
    <lineage>
        <taxon>Eukaryota</taxon>
        <taxon>Metazoa</taxon>
        <taxon>Spiralia</taxon>
        <taxon>Gnathifera</taxon>
        <taxon>Rotifera</taxon>
        <taxon>Eurotatoria</taxon>
        <taxon>Bdelloidea</taxon>
        <taxon>Philodinida</taxon>
        <taxon>Philodinidae</taxon>
        <taxon>Rotaria</taxon>
    </lineage>
</organism>
<dbReference type="GO" id="GO:0045003">
    <property type="term" value="P:double-strand break repair via synthesis-dependent strand annealing"/>
    <property type="evidence" value="ECO:0007669"/>
    <property type="project" value="TreeGrafter"/>
</dbReference>
<name>A0A821VY70_9BILA</name>
<keyword evidence="1" id="KW-0547">Nucleotide-binding</keyword>
<feature type="non-terminal residue" evidence="6">
    <location>
        <position position="1"/>
    </location>
</feature>
<dbReference type="GO" id="GO:0000400">
    <property type="term" value="F:four-way junction DNA binding"/>
    <property type="evidence" value="ECO:0007669"/>
    <property type="project" value="TreeGrafter"/>
</dbReference>
<dbReference type="GO" id="GO:0043138">
    <property type="term" value="F:3'-5' DNA helicase activity"/>
    <property type="evidence" value="ECO:0007669"/>
    <property type="project" value="TreeGrafter"/>
</dbReference>
<evidence type="ECO:0000256" key="1">
    <source>
        <dbReference type="ARBA" id="ARBA00022741"/>
    </source>
</evidence>
<keyword evidence="7" id="KW-1185">Reference proteome</keyword>
<sequence>NQKLQKKVVTDFRAGGYNVLIATSIGEEGLDIGSVDLIICFDALKSPIRLVQRMGRTGRARQGRIVLLMT</sequence>
<dbReference type="InterPro" id="IPR027417">
    <property type="entry name" value="P-loop_NTPase"/>
</dbReference>
<dbReference type="PANTHER" id="PTHR14025:SF20">
    <property type="entry name" value="FANCONI ANEMIA GROUP M PROTEIN"/>
    <property type="match status" value="1"/>
</dbReference>
<feature type="domain" description="Helicase C-terminal" evidence="5">
    <location>
        <begin position="1"/>
        <end position="70"/>
    </location>
</feature>
<dbReference type="PANTHER" id="PTHR14025">
    <property type="entry name" value="FANCONI ANEMIA GROUP M FANCM FAMILY MEMBER"/>
    <property type="match status" value="1"/>
</dbReference>
<evidence type="ECO:0000313" key="6">
    <source>
        <dbReference type="EMBL" id="CAF4916385.1"/>
    </source>
</evidence>
<dbReference type="EMBL" id="CAJOBP010081491">
    <property type="protein sequence ID" value="CAF4916385.1"/>
    <property type="molecule type" value="Genomic_DNA"/>
</dbReference>
<dbReference type="SMART" id="SM00490">
    <property type="entry name" value="HELICc"/>
    <property type="match status" value="1"/>
</dbReference>
<dbReference type="Gene3D" id="3.40.50.300">
    <property type="entry name" value="P-loop containing nucleotide triphosphate hydrolases"/>
    <property type="match status" value="1"/>
</dbReference>
<keyword evidence="4" id="KW-0067">ATP-binding</keyword>
<keyword evidence="2" id="KW-0378">Hydrolase</keyword>
<dbReference type="GO" id="GO:0009378">
    <property type="term" value="F:four-way junction helicase activity"/>
    <property type="evidence" value="ECO:0007669"/>
    <property type="project" value="TreeGrafter"/>
</dbReference>
<dbReference type="Pfam" id="PF00271">
    <property type="entry name" value="Helicase_C"/>
    <property type="match status" value="1"/>
</dbReference>
<reference evidence="6" key="1">
    <citation type="submission" date="2021-02" db="EMBL/GenBank/DDBJ databases">
        <authorList>
            <person name="Nowell W R."/>
        </authorList>
    </citation>
    <scope>NUCLEOTIDE SEQUENCE</scope>
</reference>
<feature type="non-terminal residue" evidence="6">
    <location>
        <position position="70"/>
    </location>
</feature>
<dbReference type="PROSITE" id="PS51194">
    <property type="entry name" value="HELICASE_CTER"/>
    <property type="match status" value="1"/>
</dbReference>